<dbReference type="SUPFAM" id="SSF51206">
    <property type="entry name" value="cAMP-binding domain-like"/>
    <property type="match status" value="1"/>
</dbReference>
<sequence>MNQTWETDPEQLFPDRVRPYVKETSFRQGSTILRQGEPAEELLVLIKGKIKIYTTSSEGMTVVLAFKTPVDLIGDVEYVQQIPLINTVEAVSDVTFLAVRHSILRELASEDPVLLQALLTSITQKFHTKSLAASVNQLYPVPVRLAAYLLSMLSAENDVLQASELPDTASLIGTTYRHINRVLKQFEQREMIGRNRKGIWIADREAVQKEAGEVTYEVMERGES</sequence>
<dbReference type="PANTHER" id="PTHR24567:SF26">
    <property type="entry name" value="REGULATORY PROTEIN YEIL"/>
    <property type="match status" value="1"/>
</dbReference>
<dbReference type="Proteomes" id="UP000243650">
    <property type="component" value="Unassembled WGS sequence"/>
</dbReference>
<keyword evidence="8" id="KW-1185">Reference proteome</keyword>
<dbReference type="GO" id="GO:0003700">
    <property type="term" value="F:DNA-binding transcription factor activity"/>
    <property type="evidence" value="ECO:0007669"/>
    <property type="project" value="TreeGrafter"/>
</dbReference>
<evidence type="ECO:0000313" key="8">
    <source>
        <dbReference type="Proteomes" id="UP000243650"/>
    </source>
</evidence>
<dbReference type="GO" id="GO:0003677">
    <property type="term" value="F:DNA binding"/>
    <property type="evidence" value="ECO:0007669"/>
    <property type="project" value="UniProtKB-KW"/>
</dbReference>
<dbReference type="Pfam" id="PF13545">
    <property type="entry name" value="HTH_Crp_2"/>
    <property type="match status" value="1"/>
</dbReference>
<organism evidence="7 8">
    <name type="scientific">Alkalicoccus urumqiensis</name>
    <name type="common">Bacillus urumqiensis</name>
    <dbReference type="NCBI Taxonomy" id="1548213"/>
    <lineage>
        <taxon>Bacteria</taxon>
        <taxon>Bacillati</taxon>
        <taxon>Bacillota</taxon>
        <taxon>Bacilli</taxon>
        <taxon>Bacillales</taxon>
        <taxon>Bacillaceae</taxon>
        <taxon>Alkalicoccus</taxon>
    </lineage>
</organism>
<dbReference type="RefSeq" id="WP_105958436.1">
    <property type="nucleotide sequence ID" value="NZ_PVNS01000004.1"/>
</dbReference>
<name>A0A2P6MIZ7_ALKUR</name>
<dbReference type="InterPro" id="IPR018490">
    <property type="entry name" value="cNMP-bd_dom_sf"/>
</dbReference>
<feature type="domain" description="HTH crp-type" evidence="6">
    <location>
        <begin position="139"/>
        <end position="205"/>
    </location>
</feature>
<dbReference type="InterPro" id="IPR012318">
    <property type="entry name" value="HTH_CRP"/>
</dbReference>
<proteinExistence type="predicted"/>
<evidence type="ECO:0000256" key="3">
    <source>
        <dbReference type="ARBA" id="ARBA00023159"/>
    </source>
</evidence>
<dbReference type="GO" id="GO:0005829">
    <property type="term" value="C:cytosol"/>
    <property type="evidence" value="ECO:0007669"/>
    <property type="project" value="TreeGrafter"/>
</dbReference>
<evidence type="ECO:0000259" key="6">
    <source>
        <dbReference type="PROSITE" id="PS51063"/>
    </source>
</evidence>
<comment type="caution">
    <text evidence="7">The sequence shown here is derived from an EMBL/GenBank/DDBJ whole genome shotgun (WGS) entry which is preliminary data.</text>
</comment>
<dbReference type="Gene3D" id="2.60.120.10">
    <property type="entry name" value="Jelly Rolls"/>
    <property type="match status" value="1"/>
</dbReference>
<keyword evidence="2" id="KW-0238">DNA-binding</keyword>
<keyword evidence="1" id="KW-0805">Transcription regulation</keyword>
<dbReference type="Gene3D" id="1.10.10.10">
    <property type="entry name" value="Winged helix-like DNA-binding domain superfamily/Winged helix DNA-binding domain"/>
    <property type="match status" value="1"/>
</dbReference>
<dbReference type="InterPro" id="IPR014710">
    <property type="entry name" value="RmlC-like_jellyroll"/>
</dbReference>
<gene>
    <name evidence="7" type="ORF">C6I21_05440</name>
</gene>
<evidence type="ECO:0000256" key="2">
    <source>
        <dbReference type="ARBA" id="ARBA00023125"/>
    </source>
</evidence>
<keyword evidence="3" id="KW-0010">Activator</keyword>
<keyword evidence="4" id="KW-0804">Transcription</keyword>
<dbReference type="EMBL" id="PVNS01000004">
    <property type="protein sequence ID" value="PRO66246.1"/>
    <property type="molecule type" value="Genomic_DNA"/>
</dbReference>
<reference evidence="7 8" key="1">
    <citation type="submission" date="2018-03" db="EMBL/GenBank/DDBJ databases">
        <title>Bacillus urumqiensis sp. nov., a moderately haloalkaliphilic bacterium isolated from a salt lake.</title>
        <authorList>
            <person name="Zhao B."/>
            <person name="Liao Z."/>
        </authorList>
    </citation>
    <scope>NUCLEOTIDE SEQUENCE [LARGE SCALE GENOMIC DNA]</scope>
    <source>
        <strain evidence="7 8">BZ-SZ-XJ18</strain>
    </source>
</reference>
<dbReference type="CDD" id="cd00038">
    <property type="entry name" value="CAP_ED"/>
    <property type="match status" value="1"/>
</dbReference>
<evidence type="ECO:0000256" key="1">
    <source>
        <dbReference type="ARBA" id="ARBA00023015"/>
    </source>
</evidence>
<dbReference type="InterPro" id="IPR000595">
    <property type="entry name" value="cNMP-bd_dom"/>
</dbReference>
<evidence type="ECO:0000259" key="5">
    <source>
        <dbReference type="PROSITE" id="PS50042"/>
    </source>
</evidence>
<evidence type="ECO:0000313" key="7">
    <source>
        <dbReference type="EMBL" id="PRO66246.1"/>
    </source>
</evidence>
<accession>A0A2P6MIZ7</accession>
<dbReference type="PANTHER" id="PTHR24567">
    <property type="entry name" value="CRP FAMILY TRANSCRIPTIONAL REGULATORY PROTEIN"/>
    <property type="match status" value="1"/>
</dbReference>
<dbReference type="PROSITE" id="PS50042">
    <property type="entry name" value="CNMP_BINDING_3"/>
    <property type="match status" value="1"/>
</dbReference>
<feature type="domain" description="Cyclic nucleotide-binding" evidence="5">
    <location>
        <begin position="21"/>
        <end position="125"/>
    </location>
</feature>
<dbReference type="InterPro" id="IPR036390">
    <property type="entry name" value="WH_DNA-bd_sf"/>
</dbReference>
<dbReference type="Pfam" id="PF00027">
    <property type="entry name" value="cNMP_binding"/>
    <property type="match status" value="1"/>
</dbReference>
<dbReference type="SMART" id="SM00100">
    <property type="entry name" value="cNMP"/>
    <property type="match status" value="1"/>
</dbReference>
<dbReference type="InterPro" id="IPR036388">
    <property type="entry name" value="WH-like_DNA-bd_sf"/>
</dbReference>
<evidence type="ECO:0000256" key="4">
    <source>
        <dbReference type="ARBA" id="ARBA00023163"/>
    </source>
</evidence>
<dbReference type="PROSITE" id="PS51063">
    <property type="entry name" value="HTH_CRP_2"/>
    <property type="match status" value="1"/>
</dbReference>
<protein>
    <submittedName>
        <fullName evidence="7">Crp/Fnr family transcriptional regulator</fullName>
    </submittedName>
</protein>
<dbReference type="InterPro" id="IPR050397">
    <property type="entry name" value="Env_Response_Regulators"/>
</dbReference>
<dbReference type="AlphaFoldDB" id="A0A2P6MIZ7"/>
<dbReference type="OrthoDB" id="581021at2"/>
<dbReference type="SUPFAM" id="SSF46785">
    <property type="entry name" value="Winged helix' DNA-binding domain"/>
    <property type="match status" value="1"/>
</dbReference>